<comment type="caution">
    <text evidence="9">The sequence shown here is derived from an EMBL/GenBank/DDBJ whole genome shotgun (WGS) entry which is preliminary data.</text>
</comment>
<dbReference type="PANTHER" id="PTHR30193:SF41">
    <property type="entry name" value="DIACETYLCHITOBIOSE UPTAKE SYSTEM PERMEASE PROTEIN NGCF"/>
    <property type="match status" value="1"/>
</dbReference>
<evidence type="ECO:0000256" key="5">
    <source>
        <dbReference type="ARBA" id="ARBA00022989"/>
    </source>
</evidence>
<feature type="domain" description="ABC transmembrane type-1" evidence="8">
    <location>
        <begin position="66"/>
        <end position="284"/>
    </location>
</feature>
<feature type="transmembrane region" description="Helical" evidence="7">
    <location>
        <begin position="103"/>
        <end position="123"/>
    </location>
</feature>
<keyword evidence="6 7" id="KW-0472">Membrane</keyword>
<feature type="transmembrane region" description="Helical" evidence="7">
    <location>
        <begin position="270"/>
        <end position="287"/>
    </location>
</feature>
<evidence type="ECO:0000256" key="3">
    <source>
        <dbReference type="ARBA" id="ARBA00022475"/>
    </source>
</evidence>
<comment type="subcellular location">
    <subcellularLocation>
        <location evidence="1 7">Cell membrane</location>
        <topology evidence="1 7">Multi-pass membrane protein</topology>
    </subcellularLocation>
</comment>
<evidence type="ECO:0000256" key="7">
    <source>
        <dbReference type="RuleBase" id="RU363032"/>
    </source>
</evidence>
<dbReference type="GO" id="GO:0055085">
    <property type="term" value="P:transmembrane transport"/>
    <property type="evidence" value="ECO:0007669"/>
    <property type="project" value="InterPro"/>
</dbReference>
<dbReference type="GO" id="GO:0005886">
    <property type="term" value="C:plasma membrane"/>
    <property type="evidence" value="ECO:0007669"/>
    <property type="project" value="UniProtKB-SubCell"/>
</dbReference>
<keyword evidence="4 7" id="KW-0812">Transmembrane</keyword>
<dbReference type="RefSeq" id="WP_230752040.1">
    <property type="nucleotide sequence ID" value="NZ_JAINWA010000001.1"/>
</dbReference>
<name>A0AAE3JHM7_9SPIR</name>
<feature type="transmembrane region" description="Helical" evidence="7">
    <location>
        <begin position="7"/>
        <end position="33"/>
    </location>
</feature>
<dbReference type="InterPro" id="IPR000515">
    <property type="entry name" value="MetI-like"/>
</dbReference>
<dbReference type="PANTHER" id="PTHR30193">
    <property type="entry name" value="ABC TRANSPORTER PERMEASE PROTEIN"/>
    <property type="match status" value="1"/>
</dbReference>
<proteinExistence type="inferred from homology"/>
<keyword evidence="10" id="KW-1185">Reference proteome</keyword>
<evidence type="ECO:0000313" key="10">
    <source>
        <dbReference type="Proteomes" id="UP001198163"/>
    </source>
</evidence>
<keyword evidence="3" id="KW-1003">Cell membrane</keyword>
<dbReference type="PROSITE" id="PS50928">
    <property type="entry name" value="ABC_TM1"/>
    <property type="match status" value="1"/>
</dbReference>
<evidence type="ECO:0000256" key="4">
    <source>
        <dbReference type="ARBA" id="ARBA00022692"/>
    </source>
</evidence>
<sequence>MKQSRIVNALFIAPCAIAFTLIIVVPFFFGLYYSMTDWNGVNDNVAFVGLRNFRYLFSAPDFLFSFLITIAYTVINIVLVNVVSFAISLIVTSDIRFRNFFRAGFFVPYLIGGIVLGYIWQFILNNIVTGLGKTLALEFLQVSLLSRPDTVIWTMAAVNTWQYAGYIMLIYVAAIQGIPASLMEAANVDGASYPSRVVHILIPMMANAFTISLFLTLTSSFKQFDMNFTLTNGGPATRFLDQPVKASQLLAMNIFNTATANRMAEAQAKAVILFVALVLVALVQVSVNKKKEVEM</sequence>
<feature type="transmembrane region" description="Helical" evidence="7">
    <location>
        <begin position="163"/>
        <end position="185"/>
    </location>
</feature>
<keyword evidence="5 7" id="KW-1133">Transmembrane helix</keyword>
<gene>
    <name evidence="9" type="ORF">K7J14_00260</name>
</gene>
<dbReference type="SUPFAM" id="SSF161098">
    <property type="entry name" value="MetI-like"/>
    <property type="match status" value="1"/>
</dbReference>
<evidence type="ECO:0000259" key="8">
    <source>
        <dbReference type="PROSITE" id="PS50928"/>
    </source>
</evidence>
<dbReference type="Pfam" id="PF00528">
    <property type="entry name" value="BPD_transp_1"/>
    <property type="match status" value="1"/>
</dbReference>
<evidence type="ECO:0000313" key="9">
    <source>
        <dbReference type="EMBL" id="MCD1653143.1"/>
    </source>
</evidence>
<evidence type="ECO:0000256" key="2">
    <source>
        <dbReference type="ARBA" id="ARBA00022448"/>
    </source>
</evidence>
<evidence type="ECO:0000256" key="1">
    <source>
        <dbReference type="ARBA" id="ARBA00004651"/>
    </source>
</evidence>
<dbReference type="Gene3D" id="1.10.3720.10">
    <property type="entry name" value="MetI-like"/>
    <property type="match status" value="1"/>
</dbReference>
<dbReference type="CDD" id="cd06261">
    <property type="entry name" value="TM_PBP2"/>
    <property type="match status" value="1"/>
</dbReference>
<protein>
    <submittedName>
        <fullName evidence="9">Sugar ABC transporter permease</fullName>
    </submittedName>
</protein>
<dbReference type="Proteomes" id="UP001198163">
    <property type="component" value="Unassembled WGS sequence"/>
</dbReference>
<dbReference type="EMBL" id="JAINWA010000001">
    <property type="protein sequence ID" value="MCD1653143.1"/>
    <property type="molecule type" value="Genomic_DNA"/>
</dbReference>
<dbReference type="InterPro" id="IPR035906">
    <property type="entry name" value="MetI-like_sf"/>
</dbReference>
<dbReference type="InterPro" id="IPR051393">
    <property type="entry name" value="ABC_transporter_permease"/>
</dbReference>
<reference evidence="9" key="1">
    <citation type="submission" date="2021-08" db="EMBL/GenBank/DDBJ databases">
        <title>Comparative analyses of Brucepasteria parasyntrophica and Teretinema zuelzerae.</title>
        <authorList>
            <person name="Song Y."/>
            <person name="Brune A."/>
        </authorList>
    </citation>
    <scope>NUCLEOTIDE SEQUENCE</scope>
    <source>
        <strain evidence="9">DSM 1903</strain>
    </source>
</reference>
<comment type="similarity">
    <text evidence="7">Belongs to the binding-protein-dependent transport system permease family.</text>
</comment>
<organism evidence="9 10">
    <name type="scientific">Teretinema zuelzerae</name>
    <dbReference type="NCBI Taxonomy" id="156"/>
    <lineage>
        <taxon>Bacteria</taxon>
        <taxon>Pseudomonadati</taxon>
        <taxon>Spirochaetota</taxon>
        <taxon>Spirochaetia</taxon>
        <taxon>Spirochaetales</taxon>
        <taxon>Treponemataceae</taxon>
        <taxon>Teretinema</taxon>
    </lineage>
</organism>
<feature type="transmembrane region" description="Helical" evidence="7">
    <location>
        <begin position="197"/>
        <end position="217"/>
    </location>
</feature>
<evidence type="ECO:0000256" key="6">
    <source>
        <dbReference type="ARBA" id="ARBA00023136"/>
    </source>
</evidence>
<dbReference type="AlphaFoldDB" id="A0AAE3JHM7"/>
<accession>A0AAE3JHM7</accession>
<keyword evidence="2 7" id="KW-0813">Transport</keyword>
<feature type="transmembrane region" description="Helical" evidence="7">
    <location>
        <begin position="62"/>
        <end position="91"/>
    </location>
</feature>